<dbReference type="EMBL" id="FNDJ01000031">
    <property type="protein sequence ID" value="SDL84276.1"/>
    <property type="molecule type" value="Genomic_DNA"/>
</dbReference>
<evidence type="ECO:0000256" key="4">
    <source>
        <dbReference type="SAM" id="MobiDB-lite"/>
    </source>
</evidence>
<organism evidence="6 7">
    <name type="scientific">Nonomuraea jiangxiensis</name>
    <dbReference type="NCBI Taxonomy" id="633440"/>
    <lineage>
        <taxon>Bacteria</taxon>
        <taxon>Bacillati</taxon>
        <taxon>Actinomycetota</taxon>
        <taxon>Actinomycetes</taxon>
        <taxon>Streptosporangiales</taxon>
        <taxon>Streptosporangiaceae</taxon>
        <taxon>Nonomuraea</taxon>
    </lineage>
</organism>
<dbReference type="Pfam" id="PF01638">
    <property type="entry name" value="HxlR"/>
    <property type="match status" value="1"/>
</dbReference>
<dbReference type="OrthoDB" id="370168at2"/>
<dbReference type="PANTHER" id="PTHR33204:SF18">
    <property type="entry name" value="TRANSCRIPTIONAL REGULATORY PROTEIN"/>
    <property type="match status" value="1"/>
</dbReference>
<dbReference type="RefSeq" id="WP_090945669.1">
    <property type="nucleotide sequence ID" value="NZ_FNDJ01000031.1"/>
</dbReference>
<dbReference type="AlphaFoldDB" id="A0A1G9NCJ5"/>
<gene>
    <name evidence="6" type="ORF">SAMN05421869_131107</name>
</gene>
<dbReference type="SUPFAM" id="SSF46785">
    <property type="entry name" value="Winged helix' DNA-binding domain"/>
    <property type="match status" value="1"/>
</dbReference>
<keyword evidence="2 6" id="KW-0238">DNA-binding</keyword>
<sequence>MAEPLDPEMFDPVCPSSALPIQIGDKWTGMVVLCLEGGRRRFNELKVPLRGITPKVLTQTLRAMERDGLVTRTAYDENPPRVEYELTPLGRSLLTLIEAARAWSKDHLPALLQARLAHDSAPDPTPLSRTPDLTTGPPSPPATADLTPARPR</sequence>
<evidence type="ECO:0000313" key="7">
    <source>
        <dbReference type="Proteomes" id="UP000199202"/>
    </source>
</evidence>
<dbReference type="STRING" id="633440.SAMN05421869_131107"/>
<evidence type="ECO:0000313" key="6">
    <source>
        <dbReference type="EMBL" id="SDL84276.1"/>
    </source>
</evidence>
<dbReference type="PANTHER" id="PTHR33204">
    <property type="entry name" value="TRANSCRIPTIONAL REGULATOR, MARR FAMILY"/>
    <property type="match status" value="1"/>
</dbReference>
<reference evidence="6 7" key="1">
    <citation type="submission" date="2016-10" db="EMBL/GenBank/DDBJ databases">
        <authorList>
            <person name="de Groot N.N."/>
        </authorList>
    </citation>
    <scope>NUCLEOTIDE SEQUENCE [LARGE SCALE GENOMIC DNA]</scope>
    <source>
        <strain evidence="6 7">CGMCC 4.6533</strain>
    </source>
</reference>
<dbReference type="InterPro" id="IPR036388">
    <property type="entry name" value="WH-like_DNA-bd_sf"/>
</dbReference>
<keyword evidence="3" id="KW-0804">Transcription</keyword>
<accession>A0A1G9NCJ5</accession>
<proteinExistence type="predicted"/>
<dbReference type="Gene3D" id="1.10.10.10">
    <property type="entry name" value="Winged helix-like DNA-binding domain superfamily/Winged helix DNA-binding domain"/>
    <property type="match status" value="1"/>
</dbReference>
<dbReference type="InterPro" id="IPR002577">
    <property type="entry name" value="HTH_HxlR"/>
</dbReference>
<evidence type="ECO:0000256" key="1">
    <source>
        <dbReference type="ARBA" id="ARBA00023015"/>
    </source>
</evidence>
<dbReference type="PROSITE" id="PS51118">
    <property type="entry name" value="HTH_HXLR"/>
    <property type="match status" value="1"/>
</dbReference>
<dbReference type="Proteomes" id="UP000199202">
    <property type="component" value="Unassembled WGS sequence"/>
</dbReference>
<evidence type="ECO:0000259" key="5">
    <source>
        <dbReference type="PROSITE" id="PS51118"/>
    </source>
</evidence>
<feature type="region of interest" description="Disordered" evidence="4">
    <location>
        <begin position="118"/>
        <end position="152"/>
    </location>
</feature>
<feature type="domain" description="HTH hxlR-type" evidence="5">
    <location>
        <begin position="14"/>
        <end position="112"/>
    </location>
</feature>
<keyword evidence="1" id="KW-0805">Transcription regulation</keyword>
<dbReference type="InterPro" id="IPR036390">
    <property type="entry name" value="WH_DNA-bd_sf"/>
</dbReference>
<name>A0A1G9NCJ5_9ACTN</name>
<evidence type="ECO:0000256" key="3">
    <source>
        <dbReference type="ARBA" id="ARBA00023163"/>
    </source>
</evidence>
<dbReference type="GO" id="GO:0003677">
    <property type="term" value="F:DNA binding"/>
    <property type="evidence" value="ECO:0007669"/>
    <property type="project" value="UniProtKB-KW"/>
</dbReference>
<protein>
    <submittedName>
        <fullName evidence="6">DNA-binding transcriptional regulator, HxlR family</fullName>
    </submittedName>
</protein>
<keyword evidence="7" id="KW-1185">Reference proteome</keyword>
<evidence type="ECO:0000256" key="2">
    <source>
        <dbReference type="ARBA" id="ARBA00023125"/>
    </source>
</evidence>